<keyword evidence="1" id="KW-0175">Coiled coil</keyword>
<evidence type="ECO:0000313" key="4">
    <source>
        <dbReference type="Proteomes" id="UP001642484"/>
    </source>
</evidence>
<proteinExistence type="predicted"/>
<accession>A0ABP0LCF3</accession>
<reference evidence="3 4" key="1">
    <citation type="submission" date="2024-02" db="EMBL/GenBank/DDBJ databases">
        <authorList>
            <person name="Chen Y."/>
            <person name="Shah S."/>
            <person name="Dougan E. K."/>
            <person name="Thang M."/>
            <person name="Chan C."/>
        </authorList>
    </citation>
    <scope>NUCLEOTIDE SEQUENCE [LARGE SCALE GENOMIC DNA]</scope>
</reference>
<organism evidence="3 4">
    <name type="scientific">Durusdinium trenchii</name>
    <dbReference type="NCBI Taxonomy" id="1381693"/>
    <lineage>
        <taxon>Eukaryota</taxon>
        <taxon>Sar</taxon>
        <taxon>Alveolata</taxon>
        <taxon>Dinophyceae</taxon>
        <taxon>Suessiales</taxon>
        <taxon>Symbiodiniaceae</taxon>
        <taxon>Durusdinium</taxon>
    </lineage>
</organism>
<dbReference type="Proteomes" id="UP001642484">
    <property type="component" value="Unassembled WGS sequence"/>
</dbReference>
<gene>
    <name evidence="3" type="ORF">CCMP2556_LOCUS20215</name>
</gene>
<keyword evidence="4" id="KW-1185">Reference proteome</keyword>
<evidence type="ECO:0000256" key="1">
    <source>
        <dbReference type="SAM" id="Coils"/>
    </source>
</evidence>
<protein>
    <submittedName>
        <fullName evidence="3">Uncharacterized protein</fullName>
    </submittedName>
</protein>
<comment type="caution">
    <text evidence="3">The sequence shown here is derived from an EMBL/GenBank/DDBJ whole genome shotgun (WGS) entry which is preliminary data.</text>
</comment>
<name>A0ABP0LCF3_9DINO</name>
<evidence type="ECO:0000256" key="2">
    <source>
        <dbReference type="SAM" id="MobiDB-lite"/>
    </source>
</evidence>
<dbReference type="EMBL" id="CAXAMN010011780">
    <property type="protein sequence ID" value="CAK9036259.1"/>
    <property type="molecule type" value="Genomic_DNA"/>
</dbReference>
<evidence type="ECO:0000313" key="3">
    <source>
        <dbReference type="EMBL" id="CAK9036259.1"/>
    </source>
</evidence>
<feature type="coiled-coil region" evidence="1">
    <location>
        <begin position="170"/>
        <end position="238"/>
    </location>
</feature>
<sequence length="334" mass="36755">MATLLKYQLAKSPHNISTILHGVRSWPIQVNPQETSYHNLRAAPSLFSPIVGTLEAYDVVEVAQTLQLHGGEAGVELWAQLLRRSAGPAAWSLVSDESSCFLQKLKSASEALEKPKDWVPNDLEEPPIGEAVNSLNFLMAASLNQDGEMKEILEAVASHELQLGRESGAVKLLEAEAHQLRSEALAAERELLQRQGDRTATLRRFQRVKQQEAWNAACAQIEQQQAQAEEILEDAVDDAEALCQARLELQRAGREEQAPTRRKKAVGRLGRQLLASAGLEQPAKEKTEKNDSHLVGAMASMETLVGQRMLQVGRPLSSLEEVSKPSVWEPEAEG</sequence>
<feature type="region of interest" description="Disordered" evidence="2">
    <location>
        <begin position="315"/>
        <end position="334"/>
    </location>
</feature>